<evidence type="ECO:0000256" key="20">
    <source>
        <dbReference type="PIRSR" id="PIRSR600829-1"/>
    </source>
</evidence>
<feature type="transmembrane region" description="Helical" evidence="24">
    <location>
        <begin position="53"/>
        <end position="72"/>
    </location>
</feature>
<evidence type="ECO:0000256" key="1">
    <source>
        <dbReference type="ARBA" id="ARBA00004429"/>
    </source>
</evidence>
<evidence type="ECO:0000256" key="9">
    <source>
        <dbReference type="ARBA" id="ARBA00022692"/>
    </source>
</evidence>
<dbReference type="Pfam" id="PF01219">
    <property type="entry name" value="DAGK_prokar"/>
    <property type="match status" value="1"/>
</dbReference>
<protein>
    <recommendedName>
        <fullName evidence="4 24">Diacylglycerol kinase</fullName>
        <ecNumber evidence="3 24">2.7.1.107</ecNumber>
    </recommendedName>
</protein>
<dbReference type="OrthoDB" id="5460798at2"/>
<evidence type="ECO:0000256" key="5">
    <source>
        <dbReference type="ARBA" id="ARBA00022475"/>
    </source>
</evidence>
<feature type="active site" description="Proton acceptor" evidence="20">
    <location>
        <position position="66"/>
    </location>
</feature>
<evidence type="ECO:0000256" key="12">
    <source>
        <dbReference type="ARBA" id="ARBA00022777"/>
    </source>
</evidence>
<keyword evidence="5" id="KW-1003">Cell membrane</keyword>
<feature type="transmembrane region" description="Helical" evidence="24">
    <location>
        <begin position="28"/>
        <end position="47"/>
    </location>
</feature>
<feature type="binding site" evidence="22">
    <location>
        <begin position="91"/>
        <end position="92"/>
    </location>
    <ligand>
        <name>ATP</name>
        <dbReference type="ChEBI" id="CHEBI:30616"/>
    </ligand>
</feature>
<keyword evidence="8 24" id="KW-0808">Transferase</keyword>
<dbReference type="InterPro" id="IPR000829">
    <property type="entry name" value="DAGK"/>
</dbReference>
<evidence type="ECO:0000256" key="24">
    <source>
        <dbReference type="RuleBase" id="RU363065"/>
    </source>
</evidence>
<dbReference type="GO" id="GO:0004143">
    <property type="term" value="F:ATP-dependent diacylglycerol kinase activity"/>
    <property type="evidence" value="ECO:0007669"/>
    <property type="project" value="UniProtKB-EC"/>
</dbReference>
<evidence type="ECO:0000256" key="6">
    <source>
        <dbReference type="ARBA" id="ARBA00022516"/>
    </source>
</evidence>
<evidence type="ECO:0000256" key="23">
    <source>
        <dbReference type="PIRSR" id="PIRSR600829-4"/>
    </source>
</evidence>
<keyword evidence="7" id="KW-0997">Cell inner membrane</keyword>
<evidence type="ECO:0000256" key="8">
    <source>
        <dbReference type="ARBA" id="ARBA00022679"/>
    </source>
</evidence>
<keyword evidence="16 24" id="KW-0443">Lipid metabolism</keyword>
<sequence>MKPKYHFFKNTKYAIEGIWSLIKNETSFCIELGIIIPAIIISFFLPISLLEHLILIFVLMLILIIEALNSAIESCVDLTTDKWHEKAKMAKDYGSSAVFFSIVLALFTWGIILGHLYL</sequence>
<dbReference type="EC" id="2.7.1.107" evidence="3 24"/>
<keyword evidence="6" id="KW-0444">Lipid biosynthesis</keyword>
<evidence type="ECO:0000256" key="11">
    <source>
        <dbReference type="ARBA" id="ARBA00022741"/>
    </source>
</evidence>
<feature type="transmembrane region" description="Helical" evidence="24">
    <location>
        <begin position="93"/>
        <end position="117"/>
    </location>
</feature>
<comment type="subcellular location">
    <subcellularLocation>
        <location evidence="1">Cell inner membrane</location>
        <topology evidence="1">Multi-pass membrane protein</topology>
    </subcellularLocation>
</comment>
<keyword evidence="17 24" id="KW-0472">Membrane</keyword>
<organism evidence="25 26">
    <name type="scientific">Campylobacter novaezeelandiae</name>
    <dbReference type="NCBI Taxonomy" id="2267891"/>
    <lineage>
        <taxon>Bacteria</taxon>
        <taxon>Pseudomonadati</taxon>
        <taxon>Campylobacterota</taxon>
        <taxon>Epsilonproteobacteria</taxon>
        <taxon>Campylobacterales</taxon>
        <taxon>Campylobacteraceae</taxon>
        <taxon>Campylobacter</taxon>
    </lineage>
</organism>
<evidence type="ECO:0000256" key="21">
    <source>
        <dbReference type="PIRSR" id="PIRSR600829-2"/>
    </source>
</evidence>
<comment type="cofactor">
    <cofactor evidence="23">
        <name>Mg(2+)</name>
        <dbReference type="ChEBI" id="CHEBI:18420"/>
    </cofactor>
    <text evidence="23">Mn(2+), Zn(2+), Cd(2+) and Co(2+) support activity to lesser extents.</text>
</comment>
<dbReference type="RefSeq" id="WP_131162992.1">
    <property type="nucleotide sequence ID" value="NZ_CP076657.1"/>
</dbReference>
<dbReference type="InterPro" id="IPR033718">
    <property type="entry name" value="DAGK_prok"/>
</dbReference>
<feature type="binding site" evidence="23">
    <location>
        <position position="73"/>
    </location>
    <ligand>
        <name>a divalent metal cation</name>
        <dbReference type="ChEBI" id="CHEBI:60240"/>
    </ligand>
</feature>
<dbReference type="Gene3D" id="1.10.287.3610">
    <property type="match status" value="1"/>
</dbReference>
<keyword evidence="14 23" id="KW-0460">Magnesium</keyword>
<evidence type="ECO:0000256" key="4">
    <source>
        <dbReference type="ARBA" id="ARBA00017575"/>
    </source>
</evidence>
<evidence type="ECO:0000256" key="13">
    <source>
        <dbReference type="ARBA" id="ARBA00022840"/>
    </source>
</evidence>
<reference evidence="25 26" key="1">
    <citation type="submission" date="2018-07" db="EMBL/GenBank/DDBJ databases">
        <title>Campylobacter zealandensis sp. nov., isolated from birds and water in New Zealand.</title>
        <authorList>
            <person name="Wilkinson D.A."/>
            <person name="Biggs P.J."/>
            <person name="French N.P."/>
            <person name="Midwinter A.C."/>
        </authorList>
    </citation>
    <scope>NUCLEOTIDE SEQUENCE [LARGE SCALE GENOMIC DNA]</scope>
    <source>
        <strain evidence="25 26">B423b</strain>
    </source>
</reference>
<keyword evidence="15 24" id="KW-1133">Transmembrane helix</keyword>
<keyword evidence="9 24" id="KW-0812">Transmembrane</keyword>
<evidence type="ECO:0000256" key="2">
    <source>
        <dbReference type="ARBA" id="ARBA00005967"/>
    </source>
</evidence>
<dbReference type="PANTHER" id="PTHR34299">
    <property type="entry name" value="DIACYLGLYCEROL KINASE"/>
    <property type="match status" value="1"/>
</dbReference>
<evidence type="ECO:0000256" key="14">
    <source>
        <dbReference type="ARBA" id="ARBA00022842"/>
    </source>
</evidence>
<dbReference type="PROSITE" id="PS01069">
    <property type="entry name" value="DAGK_PROKAR"/>
    <property type="match status" value="1"/>
</dbReference>
<dbReference type="GO" id="GO:0006654">
    <property type="term" value="P:phosphatidic acid biosynthetic process"/>
    <property type="evidence" value="ECO:0007669"/>
    <property type="project" value="InterPro"/>
</dbReference>
<evidence type="ECO:0000256" key="22">
    <source>
        <dbReference type="PIRSR" id="PIRSR600829-3"/>
    </source>
</evidence>
<evidence type="ECO:0000256" key="16">
    <source>
        <dbReference type="ARBA" id="ARBA00023098"/>
    </source>
</evidence>
<feature type="binding site" evidence="23">
    <location>
        <position position="25"/>
    </location>
    <ligand>
        <name>a divalent metal cation</name>
        <dbReference type="ChEBI" id="CHEBI:60240"/>
    </ligand>
</feature>
<evidence type="ECO:0000313" key="26">
    <source>
        <dbReference type="Proteomes" id="UP000292583"/>
    </source>
</evidence>
<dbReference type="Proteomes" id="UP000292583">
    <property type="component" value="Unassembled WGS sequence"/>
</dbReference>
<dbReference type="EMBL" id="QPGR01000006">
    <property type="protein sequence ID" value="TBR81237.1"/>
    <property type="molecule type" value="Genomic_DNA"/>
</dbReference>
<evidence type="ECO:0000256" key="19">
    <source>
        <dbReference type="ARBA" id="ARBA00023264"/>
    </source>
</evidence>
<evidence type="ECO:0000256" key="7">
    <source>
        <dbReference type="ARBA" id="ARBA00022519"/>
    </source>
</evidence>
<dbReference type="GO" id="GO:0005524">
    <property type="term" value="F:ATP binding"/>
    <property type="evidence" value="ECO:0007669"/>
    <property type="project" value="UniProtKB-KW"/>
</dbReference>
<name>A0A4Q9JWF0_9BACT</name>
<feature type="binding site" evidence="22">
    <location>
        <position position="25"/>
    </location>
    <ligand>
        <name>ATP</name>
        <dbReference type="ChEBI" id="CHEBI:30616"/>
    </ligand>
</feature>
<keyword evidence="18" id="KW-0594">Phospholipid biosynthesis</keyword>
<dbReference type="GO" id="GO:0046872">
    <property type="term" value="F:metal ion binding"/>
    <property type="evidence" value="ECO:0007669"/>
    <property type="project" value="UniProtKB-KW"/>
</dbReference>
<accession>A0A4Q9JWF0</accession>
<proteinExistence type="inferred from homology"/>
<keyword evidence="10 23" id="KW-0479">Metal-binding</keyword>
<feature type="binding site" evidence="22">
    <location>
        <position position="73"/>
    </location>
    <ligand>
        <name>ATP</name>
        <dbReference type="ChEBI" id="CHEBI:30616"/>
    </ligand>
</feature>
<keyword evidence="13 22" id="KW-0067">ATP-binding</keyword>
<evidence type="ECO:0000256" key="3">
    <source>
        <dbReference type="ARBA" id="ARBA00012133"/>
    </source>
</evidence>
<evidence type="ECO:0000256" key="17">
    <source>
        <dbReference type="ARBA" id="ARBA00023136"/>
    </source>
</evidence>
<keyword evidence="11 22" id="KW-0547">Nucleotide-binding</keyword>
<feature type="binding site" evidence="22">
    <location>
        <position position="13"/>
    </location>
    <ligand>
        <name>ATP</name>
        <dbReference type="ChEBI" id="CHEBI:30616"/>
    </ligand>
</feature>
<feature type="binding site" evidence="21">
    <location>
        <position position="95"/>
    </location>
    <ligand>
        <name>substrate</name>
    </ligand>
</feature>
<evidence type="ECO:0000256" key="18">
    <source>
        <dbReference type="ARBA" id="ARBA00023209"/>
    </source>
</evidence>
<evidence type="ECO:0000313" key="25">
    <source>
        <dbReference type="EMBL" id="TBR81237.1"/>
    </source>
</evidence>
<dbReference type="InterPro" id="IPR036945">
    <property type="entry name" value="DAGK_sf"/>
</dbReference>
<evidence type="ECO:0000256" key="15">
    <source>
        <dbReference type="ARBA" id="ARBA00022989"/>
    </source>
</evidence>
<keyword evidence="26" id="KW-1185">Reference proteome</keyword>
<feature type="binding site" evidence="21">
    <location>
        <position position="66"/>
    </location>
    <ligand>
        <name>substrate</name>
    </ligand>
</feature>
<keyword evidence="19 24" id="KW-1208">Phospholipid metabolism</keyword>
<comment type="similarity">
    <text evidence="2 24">Belongs to the bacterial diacylglycerol kinase family.</text>
</comment>
<comment type="caution">
    <text evidence="25">The sequence shown here is derived from an EMBL/GenBank/DDBJ whole genome shotgun (WGS) entry which is preliminary data.</text>
</comment>
<gene>
    <name evidence="25" type="ORF">DU473_03885</name>
</gene>
<evidence type="ECO:0000256" key="10">
    <source>
        <dbReference type="ARBA" id="ARBA00022723"/>
    </source>
</evidence>
<dbReference type="CDD" id="cd14264">
    <property type="entry name" value="DAGK_IM"/>
    <property type="match status" value="1"/>
</dbReference>
<comment type="function">
    <text evidence="24">Catalyzes the ATP-dependent phosphorylation of sn-l,2-diacylglycerol (DAG) to phosphatidic acid. Involved in the recycling of diacylglycerol produced as a by-product during membrane-derived oligosaccharide (MDO) biosynthesis.</text>
</comment>
<keyword evidence="12 24" id="KW-0418">Kinase</keyword>
<dbReference type="AlphaFoldDB" id="A0A4Q9JWF0"/>
<dbReference type="GO" id="GO:0005886">
    <property type="term" value="C:plasma membrane"/>
    <property type="evidence" value="ECO:0007669"/>
    <property type="project" value="UniProtKB-SubCell"/>
</dbReference>
<dbReference type="PANTHER" id="PTHR34299:SF1">
    <property type="entry name" value="DIACYLGLYCEROL KINASE"/>
    <property type="match status" value="1"/>
</dbReference>
<comment type="catalytic activity">
    <reaction evidence="24">
        <text>a 1,2-diacyl-sn-glycerol + ATP = a 1,2-diacyl-sn-glycero-3-phosphate + ADP + H(+)</text>
        <dbReference type="Rhea" id="RHEA:10272"/>
        <dbReference type="ChEBI" id="CHEBI:15378"/>
        <dbReference type="ChEBI" id="CHEBI:17815"/>
        <dbReference type="ChEBI" id="CHEBI:30616"/>
        <dbReference type="ChEBI" id="CHEBI:58608"/>
        <dbReference type="ChEBI" id="CHEBI:456216"/>
        <dbReference type="EC" id="2.7.1.107"/>
    </reaction>
</comment>